<dbReference type="Bgee" id="FBgn0053919">
    <property type="expression patterns" value="Expressed in saliva-secreting gland and 5 other cell types or tissues"/>
</dbReference>
<dbReference type="BioGRID-ORCS" id="3772720">
    <property type="hits" value="0 hits in 1 CRISPR screen"/>
</dbReference>
<feature type="signal peptide" evidence="1">
    <location>
        <begin position="1"/>
        <end position="20"/>
    </location>
</feature>
<dbReference type="EMBL" id="AE013599">
    <property type="protein sequence ID" value="AAZ52801.1"/>
    <property type="molecule type" value="Genomic_DNA"/>
</dbReference>
<dbReference type="OrthoDB" id="7859583at2759"/>
<name>A1Z6L8_DROME</name>
<reference evidence="2 4" key="5">
    <citation type="journal article" date="2002" name="Genome Biol.">
        <title>Heterochromatic sequences in a Drosophila whole-genome shotgun assembly.</title>
        <authorList>
            <person name="Hoskins R.A."/>
            <person name="Smith C.D."/>
            <person name="Carlson J.W."/>
            <person name="Carvalho A.B."/>
            <person name="Halpern A."/>
            <person name="Kaminker J.S."/>
            <person name="Kennedy C."/>
            <person name="Mungall C.J."/>
            <person name="Sullivan B.A."/>
            <person name="Sutton G.G."/>
            <person name="Yasuhara J.C."/>
            <person name="Wakimoto B.T."/>
            <person name="Myers E.W."/>
            <person name="Celniker S.E."/>
            <person name="Rubin G.M."/>
            <person name="Karpen G.H."/>
        </authorList>
    </citation>
    <scope>NUCLEOTIDE SEQUENCE [LARGE SCALE GENOMIC DNA]</scope>
    <source>
        <strain evidence="4">Berkeley</strain>
    </source>
</reference>
<gene>
    <name evidence="2" type="primary">Dmel\CG33919</name>
    <name evidence="2 3" type="ORF">CG33919</name>
    <name evidence="2" type="ORF">Dmel_CG33919</name>
</gene>
<sequence length="191" mass="22106">MKLVLVVLLGCCFIGQLTNTQLVYKLKKIECLVNRTRVSNVSCHVKAINWNLAVVNMDCFMIVPLHNPIIRMQVFTKDYSNQYKPFLVDVKIRICEVIERRNFIPYGVIMWKLFKRYTNVNHSCPFSGHLIARDGFLDTSLLPPFPQGFYQVSLVVTDTNSTSTDYVGTMKFFLQAMEHIKSKKTHNLVHN</sequence>
<evidence type="ECO:0000256" key="1">
    <source>
        <dbReference type="SAM" id="SignalP"/>
    </source>
</evidence>
<reference evidence="2 4" key="3">
    <citation type="journal article" date="2002" name="Genome Biol.">
        <title>Annotation of the Drosophila melanogaster euchromatic genome: a systematic review.</title>
        <authorList>
            <person name="Misra S."/>
            <person name="Crosby M.A."/>
            <person name="Mungall C.J."/>
            <person name="Matthews B.B."/>
            <person name="Campbell K.S."/>
            <person name="Hradecky P."/>
            <person name="Huang Y."/>
            <person name="Kaminker J.S."/>
            <person name="Millburn G.H."/>
            <person name="Prochnik S.E."/>
            <person name="Smith C.D."/>
            <person name="Tupy J.L."/>
            <person name="Whitfied E.J."/>
            <person name="Bayraktaroglu L."/>
            <person name="Berman B.P."/>
            <person name="Bettencourt B.R."/>
            <person name="Celniker S.E."/>
            <person name="de Grey A.D."/>
            <person name="Drysdale R.A."/>
            <person name="Harris N.L."/>
            <person name="Richter J."/>
            <person name="Russo S."/>
            <person name="Schroeder A.J."/>
            <person name="Shu S.Q."/>
            <person name="Stapleton M."/>
            <person name="Yamada C."/>
            <person name="Ashburner M."/>
            <person name="Gelbart W.M."/>
            <person name="Rubin G.M."/>
            <person name="Lewis S.E."/>
        </authorList>
    </citation>
    <scope>GENOME REANNOTATION</scope>
    <source>
        <strain evidence="4">Berkeley</strain>
    </source>
</reference>
<reference evidence="2 4" key="4">
    <citation type="journal article" date="2002" name="Genome Biol.">
        <title>The transposable elements of the Drosophila melanogaster euchromatin: a genomics perspective.</title>
        <authorList>
            <person name="Kaminker J.S."/>
            <person name="Bergman C.M."/>
            <person name="Kronmiller B."/>
            <person name="Carlson J."/>
            <person name="Svirskas R."/>
            <person name="Patel S."/>
            <person name="Frise E."/>
            <person name="Wheeler D.A."/>
            <person name="Lewis S.E."/>
            <person name="Rubin G.M."/>
            <person name="Ashburner M."/>
            <person name="Celniker S.E."/>
        </authorList>
    </citation>
    <scope>NUCLEOTIDE SEQUENCE [LARGE SCALE GENOMIC DNA]</scope>
    <source>
        <strain evidence="4">Berkeley</strain>
    </source>
</reference>
<reference evidence="2 4" key="10">
    <citation type="journal article" date="2015" name="G3 (Bethesda)">
        <title>Gene Model Annotations for Drosophila melanogaster: The Rule-Benders.</title>
        <authorList>
            <consortium name="FlyBase Consortium"/>
            <person name="Crosby M.A."/>
            <person name="Gramates L.S."/>
            <person name="Dos Santos G."/>
            <person name="Matthews B.B."/>
            <person name="St Pierre S.E."/>
            <person name="Zhou P."/>
            <person name="Schroeder A.J."/>
            <person name="Falls K."/>
            <person name="Emmert D.B."/>
            <person name="Russo S.M."/>
            <person name="Gelbart W.M."/>
            <person name="null"/>
        </authorList>
    </citation>
    <scope>NUCLEOTIDE SEQUENCE [LARGE SCALE GENOMIC DNA]</scope>
    <source>
        <strain evidence="4">Berkeley</strain>
    </source>
</reference>
<evidence type="ECO:0000313" key="4">
    <source>
        <dbReference type="Proteomes" id="UP000000803"/>
    </source>
</evidence>
<reference evidence="2 4" key="1">
    <citation type="journal article" date="2000" name="Science">
        <title>The genome sequence of Drosophila melanogaster.</title>
        <authorList>
            <person name="Adams M.D."/>
            <person name="Celniker S.E."/>
            <person name="Holt R.A."/>
            <person name="Evans C.A."/>
            <person name="Gocayne J.D."/>
            <person name="Amanatides P.G."/>
            <person name="Scherer S.E."/>
            <person name="Li P.W."/>
            <person name="Hoskins R.A."/>
            <person name="Galle R.F."/>
            <person name="George R.A."/>
            <person name="Lewis S.E."/>
            <person name="Richards S."/>
            <person name="Ashburner M."/>
            <person name="Henderson S.N."/>
            <person name="Sutton G.G."/>
            <person name="Wortman J.R."/>
            <person name="Yandell M.D."/>
            <person name="Zhang Q."/>
            <person name="Chen L.X."/>
            <person name="Brandon R.C."/>
            <person name="Rogers Y.H."/>
            <person name="Blazej R.G."/>
            <person name="Champe M."/>
            <person name="Pfeiffer B.D."/>
            <person name="Wan K.H."/>
            <person name="Doyle C."/>
            <person name="Baxter E.G."/>
            <person name="Helt G."/>
            <person name="Nelson C.R."/>
            <person name="Gabor G.L."/>
            <person name="Abril J.F."/>
            <person name="Agbayani A."/>
            <person name="An H.J."/>
            <person name="Andrews-Pfannkoch C."/>
            <person name="Baldwin D."/>
            <person name="Ballew R.M."/>
            <person name="Basu A."/>
            <person name="Baxendale J."/>
            <person name="Bayraktaroglu L."/>
            <person name="Beasley E.M."/>
            <person name="Beeson K.Y."/>
            <person name="Benos P.V."/>
            <person name="Berman B.P."/>
            <person name="Bhandari D."/>
            <person name="Bolshakov S."/>
            <person name="Borkova D."/>
            <person name="Botchan M.R."/>
            <person name="Bouck J."/>
            <person name="Brokstein P."/>
            <person name="Brottier P."/>
            <person name="Burtis K.C."/>
            <person name="Busam D.A."/>
            <person name="Butler H."/>
            <person name="Cadieu E."/>
            <person name="Center A."/>
            <person name="Chandra I."/>
            <person name="Cherry J.M."/>
            <person name="Cawley S."/>
            <person name="Dahlke C."/>
            <person name="Davenport L.B."/>
            <person name="Davies P."/>
            <person name="de Pablos B."/>
            <person name="Delcher A."/>
            <person name="Deng Z."/>
            <person name="Mays A.D."/>
            <person name="Dew I."/>
            <person name="Dietz S.M."/>
            <person name="Dodson K."/>
            <person name="Doup L.E."/>
            <person name="Downes M."/>
            <person name="Dugan-Rocha S."/>
            <person name="Dunkov B.C."/>
            <person name="Dunn P."/>
            <person name="Durbin K.J."/>
            <person name="Evangelista C.C."/>
            <person name="Ferraz C."/>
            <person name="Ferriera S."/>
            <person name="Fleischmann W."/>
            <person name="Fosler C."/>
            <person name="Gabrielian A.E."/>
            <person name="Garg N.S."/>
            <person name="Gelbart W.M."/>
            <person name="Glasser K."/>
            <person name="Glodek A."/>
            <person name="Gong F."/>
            <person name="Gorrell J.H."/>
            <person name="Gu Z."/>
            <person name="Guan P."/>
            <person name="Harris M."/>
            <person name="Harris N.L."/>
            <person name="Harvey D."/>
            <person name="Heiman T.J."/>
            <person name="Hernandez J.R."/>
            <person name="Houck J."/>
            <person name="Hostin D."/>
            <person name="Houston K.A."/>
            <person name="Howland T.J."/>
            <person name="Wei M.H."/>
            <person name="Ibegwam C."/>
            <person name="Jalali M."/>
            <person name="Kalush F."/>
            <person name="Karpen G.H."/>
            <person name="Ke Z."/>
            <person name="Kennison J.A."/>
            <person name="Ketchum K.A."/>
            <person name="Kimmel B.E."/>
            <person name="Kodira C.D."/>
            <person name="Kraft C."/>
            <person name="Kravitz S."/>
            <person name="Kulp D."/>
            <person name="Lai Z."/>
            <person name="Lasko P."/>
            <person name="Lei Y."/>
            <person name="Levitsky A.A."/>
            <person name="Li J."/>
            <person name="Li Z."/>
            <person name="Liang Y."/>
            <person name="Lin X."/>
            <person name="Liu X."/>
            <person name="Mattei B."/>
            <person name="McIntosh T.C."/>
            <person name="McLeod M.P."/>
            <person name="McPherson D."/>
            <person name="Merkulov G."/>
            <person name="Milshina N.V."/>
            <person name="Mobarry C."/>
            <person name="Morris J."/>
            <person name="Moshrefi A."/>
            <person name="Mount S.M."/>
            <person name="Moy M."/>
            <person name="Murphy B."/>
            <person name="Murphy L."/>
            <person name="Muzny D.M."/>
            <person name="Nelson D.L."/>
            <person name="Nelson D.R."/>
            <person name="Nelson K.A."/>
            <person name="Nixon K."/>
            <person name="Nusskern D.R."/>
            <person name="Pacleb J.M."/>
            <person name="Palazzolo M."/>
            <person name="Pittman G.S."/>
            <person name="Pan S."/>
            <person name="Pollard J."/>
            <person name="Puri V."/>
            <person name="Reese M.G."/>
            <person name="Reinert K."/>
            <person name="Remington K."/>
            <person name="Saunders R.D."/>
            <person name="Scheeler F."/>
            <person name="Shen H."/>
            <person name="Shue B.C."/>
            <person name="Siden-Kiamos I."/>
            <person name="Simpson M."/>
            <person name="Skupski M.P."/>
            <person name="Smith T."/>
            <person name="Spier E."/>
            <person name="Spradling A.C."/>
            <person name="Stapleton M."/>
            <person name="Strong R."/>
            <person name="Sun E."/>
            <person name="Svirskas R."/>
            <person name="Tector C."/>
            <person name="Turner R."/>
            <person name="Venter E."/>
            <person name="Wang A.H."/>
            <person name="Wang X."/>
            <person name="Wang Z.Y."/>
            <person name="Wassarman D.A."/>
            <person name="Weinstock G.M."/>
            <person name="Weissenbach J."/>
            <person name="Williams S.M."/>
            <person name="WoodageT"/>
            <person name="Worley K.C."/>
            <person name="Wu D."/>
            <person name="Yang S."/>
            <person name="Yao Q.A."/>
            <person name="Ye J."/>
            <person name="Yeh R.F."/>
            <person name="Zaveri J.S."/>
            <person name="Zhan M."/>
            <person name="Zhang G."/>
            <person name="Zhao Q."/>
            <person name="Zheng L."/>
            <person name="Zheng X.H."/>
            <person name="Zhong F.N."/>
            <person name="Zhong W."/>
            <person name="Zhou X."/>
            <person name="Zhu S."/>
            <person name="Zhu X."/>
            <person name="Smith H.O."/>
            <person name="Gibbs R.A."/>
            <person name="Myers E.W."/>
            <person name="Rubin G.M."/>
            <person name="Venter J.C."/>
        </authorList>
    </citation>
    <scope>NUCLEOTIDE SEQUENCE [LARGE SCALE GENOMIC DNA]</scope>
    <source>
        <strain evidence="4">Berkeley</strain>
    </source>
</reference>
<dbReference type="UCSC" id="CG33919-RA">
    <property type="organism name" value="d. melanogaster"/>
</dbReference>
<accession>A1Z6L8</accession>
<dbReference type="SMART" id="SM00697">
    <property type="entry name" value="DM8"/>
    <property type="match status" value="1"/>
</dbReference>
<dbReference type="FlyBase" id="FBgn0053919">
    <property type="gene designation" value="CG33919"/>
</dbReference>
<keyword evidence="1" id="KW-0732">Signal</keyword>
<reference evidence="2 4" key="11">
    <citation type="journal article" date="2015" name="Genome Res.">
        <title>The Release 6 reference sequence of the Drosophila melanogaster genome.</title>
        <authorList>
            <person name="Hoskins R.A."/>
            <person name="Carlson J.W."/>
            <person name="Wan K.H."/>
            <person name="Park S."/>
            <person name="Mendez I."/>
            <person name="Galle S.E."/>
            <person name="Booth B.W."/>
            <person name="Pfeiffer B.D."/>
            <person name="George R.A."/>
            <person name="Svirskas R."/>
            <person name="Krzywinski M."/>
            <person name="Schein J."/>
            <person name="Accardo M.C."/>
            <person name="Damia E."/>
            <person name="Messina G."/>
            <person name="Mendez-Lago M."/>
            <person name="de Pablos B."/>
            <person name="Demakova O.V."/>
            <person name="Andreyeva E.N."/>
            <person name="Boldyreva L.V."/>
            <person name="Marra M."/>
            <person name="Carvalho A.B."/>
            <person name="Dimitri P."/>
            <person name="Villasante A."/>
            <person name="Zhimulev I.F."/>
            <person name="Rubin G.M."/>
            <person name="Karpen G.H."/>
            <person name="Celniker S.E."/>
        </authorList>
    </citation>
    <scope>NUCLEOTIDE SEQUENCE [LARGE SCALE GENOMIC DNA]</scope>
    <source>
        <strain evidence="4">Berkeley</strain>
    </source>
</reference>
<evidence type="ECO:0000313" key="2">
    <source>
        <dbReference type="EMBL" id="AAZ52801.1"/>
    </source>
</evidence>
<reference evidence="2 4" key="9">
    <citation type="journal article" date="2015" name="G3 (Bethesda)">
        <title>Gene Model Annotations for Drosophila melanogaster: Impact of High-Throughput Data.</title>
        <authorList>
            <consortium name="FlyBase Consortium"/>
            <person name="Matthews B.B."/>
            <person name="Dos Santos G."/>
            <person name="Crosby M.A."/>
            <person name="Emmert D.B."/>
            <person name="St Pierre S.E."/>
            <person name="Gramates L.S."/>
            <person name="Zhou P."/>
            <person name="Schroeder A.J."/>
            <person name="Falls K."/>
            <person name="Strelets V."/>
            <person name="Russo S.M."/>
            <person name="Gelbart W.M."/>
            <person name="null"/>
        </authorList>
    </citation>
    <scope>NUCLEOTIDE SEQUENCE [LARGE SCALE GENOMIC DNA]</scope>
    <source>
        <strain evidence="4">Berkeley</strain>
    </source>
</reference>
<dbReference type="AGR" id="FB:FBgn0053919"/>
<dbReference type="PhylomeDB" id="A1Z6L8"/>
<evidence type="ECO:0000313" key="3">
    <source>
        <dbReference type="FlyBase" id="FBgn0053919"/>
    </source>
</evidence>
<dbReference type="InterPro" id="IPR010512">
    <property type="entry name" value="DUF1091"/>
</dbReference>
<dbReference type="OMA" id="CFMIMPL"/>
<protein>
    <submittedName>
        <fullName evidence="2">Uncharacterized protein</fullName>
    </submittedName>
</protein>
<dbReference type="Pfam" id="PF06477">
    <property type="entry name" value="DUF1091"/>
    <property type="match status" value="1"/>
</dbReference>
<reference evidence="2 4" key="8">
    <citation type="journal article" date="2007" name="Science">
        <title>Sequence finishing and mapping of Drosophila melanogaster heterochromatin.</title>
        <authorList>
            <person name="Hoskins R.A."/>
            <person name="Carlson J.W."/>
            <person name="Kennedy C."/>
            <person name="Acevedo D."/>
            <person name="Evans-Holm M."/>
            <person name="Frise E."/>
            <person name="Wan K.H."/>
            <person name="Park S."/>
            <person name="Mendez-Lago M."/>
            <person name="Rossi F."/>
            <person name="Villasante A."/>
            <person name="Dimitri P."/>
            <person name="Karpen G.H."/>
            <person name="Celniker S.E."/>
        </authorList>
    </citation>
    <scope>NUCLEOTIDE SEQUENCE [LARGE SCALE GENOMIC DNA]</scope>
    <source>
        <strain evidence="4">Berkeley</strain>
    </source>
</reference>
<feature type="chain" id="PRO_5002641852" evidence="1">
    <location>
        <begin position="21"/>
        <end position="191"/>
    </location>
</feature>
<reference evidence="2 4" key="7">
    <citation type="journal article" date="2007" name="Science">
        <title>The Release 5.1 annotation of Drosophila melanogaster heterochromatin.</title>
        <authorList>
            <person name="Smith C.D."/>
            <person name="Shu S."/>
            <person name="Mungall C.J."/>
            <person name="Karpen G.H."/>
        </authorList>
    </citation>
    <scope>NUCLEOTIDE SEQUENCE [LARGE SCALE GENOMIC DNA]</scope>
    <source>
        <strain evidence="4">Berkeley</strain>
    </source>
</reference>
<dbReference type="AlphaFoldDB" id="A1Z6L8"/>
<keyword evidence="4" id="KW-1185">Reference proteome</keyword>
<dbReference type="eggNOG" id="ENOG502TM4J">
    <property type="taxonomic scope" value="Eukaryota"/>
</dbReference>
<proteinExistence type="predicted"/>
<dbReference type="KEGG" id="dme:Dmel_CG33919"/>
<reference evidence="2 4" key="2">
    <citation type="journal article" date="2002" name="Genome Biol.">
        <title>Finishing a whole-genome shotgun: release 3 of the Drosophila melanogaster euchromatic genome sequence.</title>
        <authorList>
            <person name="Celniker S.E."/>
            <person name="Wheeler D.A."/>
            <person name="Kronmiller B."/>
            <person name="Carlson J.W."/>
            <person name="Halpern A."/>
            <person name="Patel S."/>
            <person name="Adams M."/>
            <person name="Champe M."/>
            <person name="Dugan S.P."/>
            <person name="Frise E."/>
            <person name="Hodgson A."/>
            <person name="George R.A."/>
            <person name="Hoskins R.A."/>
            <person name="Laverty T."/>
            <person name="Muzny D.M."/>
            <person name="Nelson C.R."/>
            <person name="Pacleb J.M."/>
            <person name="Park S."/>
            <person name="Pfeiffer B.D."/>
            <person name="Richards S."/>
            <person name="Sodergren E.J."/>
            <person name="Svirskas R."/>
            <person name="Tabor P.E."/>
            <person name="Wan K."/>
            <person name="Stapleton M."/>
            <person name="Sutton G.G."/>
            <person name="Venter C."/>
            <person name="Weinstock G."/>
            <person name="Scherer S.E."/>
            <person name="Myers E.W."/>
            <person name="Gibbs R.A."/>
            <person name="Rubin G.M."/>
        </authorList>
    </citation>
    <scope>NUCLEOTIDE SEQUENCE [LARGE SCALE GENOMIC DNA]</scope>
    <source>
        <strain evidence="4">Berkeley</strain>
    </source>
</reference>
<dbReference type="PANTHER" id="PTHR20898:SF0">
    <property type="entry name" value="DAEDALUS ON 3-RELATED"/>
    <property type="match status" value="1"/>
</dbReference>
<dbReference type="GeneID" id="3772720"/>
<dbReference type="Proteomes" id="UP000000803">
    <property type="component" value="Chromosome 2R"/>
</dbReference>
<dbReference type="PaxDb" id="7227-FBpp0091159"/>
<dbReference type="VEuPathDB" id="VectorBase:FBgn0053919"/>
<dbReference type="InParanoid" id="A1Z6L8"/>
<dbReference type="RefSeq" id="NP_001027393.1">
    <property type="nucleotide sequence ID" value="NM_001032222.1"/>
</dbReference>
<dbReference type="PANTHER" id="PTHR20898">
    <property type="entry name" value="DAEDALUS ON 3-RELATED-RELATED"/>
    <property type="match status" value="1"/>
</dbReference>
<organism evidence="2 4">
    <name type="scientific">Drosophila melanogaster</name>
    <name type="common">Fruit fly</name>
    <dbReference type="NCBI Taxonomy" id="7227"/>
    <lineage>
        <taxon>Eukaryota</taxon>
        <taxon>Metazoa</taxon>
        <taxon>Ecdysozoa</taxon>
        <taxon>Arthropoda</taxon>
        <taxon>Hexapoda</taxon>
        <taxon>Insecta</taxon>
        <taxon>Pterygota</taxon>
        <taxon>Neoptera</taxon>
        <taxon>Endopterygota</taxon>
        <taxon>Diptera</taxon>
        <taxon>Brachycera</taxon>
        <taxon>Muscomorpha</taxon>
        <taxon>Ephydroidea</taxon>
        <taxon>Drosophilidae</taxon>
        <taxon>Drosophila</taxon>
        <taxon>Sophophora</taxon>
    </lineage>
</organism>
<dbReference type="HOGENOM" id="CLU_116900_2_0_1"/>
<reference evidence="2 4" key="6">
    <citation type="journal article" date="2005" name="PLoS Comput. Biol.">
        <title>Combined evidence annotation of transposable elements in genome sequences.</title>
        <authorList>
            <person name="Quesneville H."/>
            <person name="Bergman C.M."/>
            <person name="Andrieu O."/>
            <person name="Autard D."/>
            <person name="Nouaud D."/>
            <person name="Ashburner M."/>
            <person name="Anxolabehere D."/>
        </authorList>
    </citation>
    <scope>NUCLEOTIDE SEQUENCE [LARGE SCALE GENOMIC DNA]</scope>
    <source>
        <strain evidence="4">Berkeley</strain>
    </source>
</reference>